<dbReference type="InterPro" id="IPR014942">
    <property type="entry name" value="AbiEii"/>
</dbReference>
<name>A0A7D9D257_9GAMM</name>
<gene>
    <name evidence="1" type="ORF">JTBB02_V1_20012</name>
</gene>
<dbReference type="EMBL" id="LR633966">
    <property type="protein sequence ID" value="VUX54883.1"/>
    <property type="molecule type" value="Genomic_DNA"/>
</dbReference>
<proteinExistence type="predicted"/>
<protein>
    <recommendedName>
        <fullName evidence="2">Nucleotidyl transferase AbiEii/AbiGii toxin family protein</fullName>
    </recommendedName>
</protein>
<sequence length="310" mass="34845">MQIDPTYFADVADALGISDPSLVEKDYYAIELLRIVSKVSPPGHALVFAGGTCLAKAHIKTYRMSEDIDIKAVPDEETSQKSLGVKRQIRKAIRSRLEELIESSDEFEICEEPTIRDEYRHQHYQIKYFANYKPIEALRPNLQLEITEANLSDGISTRKIDSLIFENAGIGNGSLTIDCIAVEITAAEKFVSLLRRTAAFARDSEKKDDPTLIRHTYDLHLILESSADTNQIGDLIQSVIEQDAKQFGNQHPEFQRAPHDELKFGLELISAGGVFKERYDNFIGPLVYHPNPPAWEEVLASLNNLASKTI</sequence>
<evidence type="ECO:0000313" key="1">
    <source>
        <dbReference type="EMBL" id="VUX54883.1"/>
    </source>
</evidence>
<dbReference type="Gene3D" id="3.10.450.620">
    <property type="entry name" value="JHP933, nucleotidyltransferase-like core domain"/>
    <property type="match status" value="1"/>
</dbReference>
<dbReference type="AlphaFoldDB" id="A0A7D9D257"/>
<reference evidence="1" key="1">
    <citation type="submission" date="2019-07" db="EMBL/GenBank/DDBJ databases">
        <authorList>
            <person name="Weber M."/>
            <person name="Kostadinov I."/>
            <person name="Kostadinov D I."/>
        </authorList>
    </citation>
    <scope>NUCLEOTIDE SEQUENCE</scope>
    <source>
        <strain evidence="1">Gfbio:sag-sample-b02:053724c1-46a9-4a36-b237-ea2bf867836b</strain>
    </source>
</reference>
<dbReference type="Pfam" id="PF08843">
    <property type="entry name" value="AbiEii"/>
    <property type="match status" value="1"/>
</dbReference>
<accession>A0A7D9D257</accession>
<organism evidence="1">
    <name type="scientific">uncultured Woeseiaceae bacterium</name>
    <dbReference type="NCBI Taxonomy" id="1983305"/>
    <lineage>
        <taxon>Bacteria</taxon>
        <taxon>Pseudomonadati</taxon>
        <taxon>Pseudomonadota</taxon>
        <taxon>Gammaproteobacteria</taxon>
        <taxon>Woeseiales</taxon>
        <taxon>Woeseiaceae</taxon>
        <taxon>environmental samples</taxon>
    </lineage>
</organism>
<evidence type="ECO:0008006" key="2">
    <source>
        <dbReference type="Google" id="ProtNLM"/>
    </source>
</evidence>